<organism evidence="1 2">
    <name type="scientific">Adineta steineri</name>
    <dbReference type="NCBI Taxonomy" id="433720"/>
    <lineage>
        <taxon>Eukaryota</taxon>
        <taxon>Metazoa</taxon>
        <taxon>Spiralia</taxon>
        <taxon>Gnathifera</taxon>
        <taxon>Rotifera</taxon>
        <taxon>Eurotatoria</taxon>
        <taxon>Bdelloidea</taxon>
        <taxon>Adinetida</taxon>
        <taxon>Adinetidae</taxon>
        <taxon>Adineta</taxon>
    </lineage>
</organism>
<accession>A0A820PZ27</accession>
<evidence type="ECO:0000313" key="1">
    <source>
        <dbReference type="EMBL" id="CAF4415837.1"/>
    </source>
</evidence>
<feature type="non-terminal residue" evidence="1">
    <location>
        <position position="1"/>
    </location>
</feature>
<sequence length="30" mass="3409">LEETFVKQSFHAEVNPAIHTEDIGQIKKAK</sequence>
<name>A0A820PZ27_9BILA</name>
<comment type="caution">
    <text evidence="1">The sequence shown here is derived from an EMBL/GenBank/DDBJ whole genome shotgun (WGS) entry which is preliminary data.</text>
</comment>
<reference evidence="1" key="1">
    <citation type="submission" date="2021-02" db="EMBL/GenBank/DDBJ databases">
        <authorList>
            <person name="Nowell W R."/>
        </authorList>
    </citation>
    <scope>NUCLEOTIDE SEQUENCE</scope>
</reference>
<proteinExistence type="predicted"/>
<dbReference type="Proteomes" id="UP000663881">
    <property type="component" value="Unassembled WGS sequence"/>
</dbReference>
<protein>
    <submittedName>
        <fullName evidence="1">Uncharacterized protein</fullName>
    </submittedName>
</protein>
<evidence type="ECO:0000313" key="2">
    <source>
        <dbReference type="Proteomes" id="UP000663881"/>
    </source>
</evidence>
<dbReference type="AlphaFoldDB" id="A0A820PZ27"/>
<gene>
    <name evidence="1" type="ORF">OKA104_LOCUS52224</name>
</gene>
<dbReference type="EMBL" id="CAJOAY010029903">
    <property type="protein sequence ID" value="CAF4415837.1"/>
    <property type="molecule type" value="Genomic_DNA"/>
</dbReference>